<feature type="transmembrane region" description="Helical" evidence="1">
    <location>
        <begin position="7"/>
        <end position="23"/>
    </location>
</feature>
<keyword evidence="1" id="KW-0472">Membrane</keyword>
<comment type="caution">
    <text evidence="2">The sequence shown here is derived from an EMBL/GenBank/DDBJ whole genome shotgun (WGS) entry which is preliminary data.</text>
</comment>
<dbReference type="AlphaFoldDB" id="A0A2P5AXF2"/>
<keyword evidence="1" id="KW-1133">Transmembrane helix</keyword>
<keyword evidence="3" id="KW-1185">Reference proteome</keyword>
<evidence type="ECO:0000313" key="3">
    <source>
        <dbReference type="Proteomes" id="UP000237105"/>
    </source>
</evidence>
<keyword evidence="1" id="KW-0812">Transmembrane</keyword>
<evidence type="ECO:0000313" key="2">
    <source>
        <dbReference type="EMBL" id="PON41188.1"/>
    </source>
</evidence>
<organism evidence="2 3">
    <name type="scientific">Parasponia andersonii</name>
    <name type="common">Sponia andersonii</name>
    <dbReference type="NCBI Taxonomy" id="3476"/>
    <lineage>
        <taxon>Eukaryota</taxon>
        <taxon>Viridiplantae</taxon>
        <taxon>Streptophyta</taxon>
        <taxon>Embryophyta</taxon>
        <taxon>Tracheophyta</taxon>
        <taxon>Spermatophyta</taxon>
        <taxon>Magnoliopsida</taxon>
        <taxon>eudicotyledons</taxon>
        <taxon>Gunneridae</taxon>
        <taxon>Pentapetalae</taxon>
        <taxon>rosids</taxon>
        <taxon>fabids</taxon>
        <taxon>Rosales</taxon>
        <taxon>Cannabaceae</taxon>
        <taxon>Parasponia</taxon>
    </lineage>
</organism>
<dbReference type="Proteomes" id="UP000237105">
    <property type="component" value="Unassembled WGS sequence"/>
</dbReference>
<dbReference type="OrthoDB" id="10434403at2759"/>
<accession>A0A2P5AXF2</accession>
<dbReference type="EMBL" id="JXTB01000421">
    <property type="protein sequence ID" value="PON41188.1"/>
    <property type="molecule type" value="Genomic_DNA"/>
</dbReference>
<reference evidence="3" key="1">
    <citation type="submission" date="2016-06" db="EMBL/GenBank/DDBJ databases">
        <title>Parallel loss of symbiosis genes in relatives of nitrogen-fixing non-legume Parasponia.</title>
        <authorList>
            <person name="Van Velzen R."/>
            <person name="Holmer R."/>
            <person name="Bu F."/>
            <person name="Rutten L."/>
            <person name="Van Zeijl A."/>
            <person name="Liu W."/>
            <person name="Santuari L."/>
            <person name="Cao Q."/>
            <person name="Sharma T."/>
            <person name="Shen D."/>
            <person name="Roswanjaya Y."/>
            <person name="Wardhani T."/>
            <person name="Kalhor M.S."/>
            <person name="Jansen J."/>
            <person name="Van den Hoogen J."/>
            <person name="Gungor B."/>
            <person name="Hartog M."/>
            <person name="Hontelez J."/>
            <person name="Verver J."/>
            <person name="Yang W.-C."/>
            <person name="Schijlen E."/>
            <person name="Repin R."/>
            <person name="Schilthuizen M."/>
            <person name="Schranz E."/>
            <person name="Heidstra R."/>
            <person name="Miyata K."/>
            <person name="Fedorova E."/>
            <person name="Kohlen W."/>
            <person name="Bisseling T."/>
            <person name="Smit S."/>
            <person name="Geurts R."/>
        </authorList>
    </citation>
    <scope>NUCLEOTIDE SEQUENCE [LARGE SCALE GENOMIC DNA]</scope>
    <source>
        <strain evidence="3">cv. WU1-14</strain>
    </source>
</reference>
<proteinExistence type="predicted"/>
<evidence type="ECO:0000256" key="1">
    <source>
        <dbReference type="SAM" id="Phobius"/>
    </source>
</evidence>
<sequence>MQVQRYWLFYWSSCCLLLLLSLLNRNVGLLYMSCFSCICCMIIDSLAVDFCEPCLSNSGLRRMLPFVSITSSYVVNSICVYLDTTSTDLLPKVGLNPLEIGILLNPSLLKCLLSNNIYVPQAT</sequence>
<gene>
    <name evidence="2" type="ORF">PanWU01x14_291660</name>
</gene>
<name>A0A2P5AXF2_PARAD</name>
<protein>
    <submittedName>
        <fullName evidence="2">Uncharacterized protein</fullName>
    </submittedName>
</protein>